<accession>A0ABM8SX66</accession>
<evidence type="ECO:0000313" key="5">
    <source>
        <dbReference type="Proteomes" id="UP000672526"/>
    </source>
</evidence>
<dbReference type="Proteomes" id="UP000672526">
    <property type="component" value="Unassembled WGS sequence"/>
</dbReference>
<keyword evidence="5" id="KW-1185">Reference proteome</keyword>
<keyword evidence="1" id="KW-1133">Transmembrane helix</keyword>
<dbReference type="Pfam" id="PF18184">
    <property type="entry name" value="SLATT_3"/>
    <property type="match status" value="1"/>
</dbReference>
<feature type="domain" description="SMODS and SLOG-associating 2TM effector" evidence="3">
    <location>
        <begin position="3"/>
        <end position="124"/>
    </location>
</feature>
<reference evidence="4 5" key="1">
    <citation type="submission" date="2021-02" db="EMBL/GenBank/DDBJ databases">
        <authorList>
            <person name="Vanwijnsberghe S."/>
        </authorList>
    </citation>
    <scope>NUCLEOTIDE SEQUENCE [LARGE SCALE GENOMIC DNA]</scope>
    <source>
        <strain evidence="4 5">LMG 31837</strain>
    </source>
</reference>
<gene>
    <name evidence="4" type="ORF">R69888_06838</name>
</gene>
<dbReference type="InterPro" id="IPR040884">
    <property type="entry name" value="SLATT_1"/>
</dbReference>
<evidence type="ECO:0008006" key="6">
    <source>
        <dbReference type="Google" id="ProtNLM"/>
    </source>
</evidence>
<evidence type="ECO:0000256" key="1">
    <source>
        <dbReference type="SAM" id="Phobius"/>
    </source>
</evidence>
<feature type="transmembrane region" description="Helical" evidence="1">
    <location>
        <begin position="25"/>
        <end position="41"/>
    </location>
</feature>
<protein>
    <recommendedName>
        <fullName evidence="6">SMODS and SLOG-associating 2TM effector domain-containing protein</fullName>
    </recommendedName>
</protein>
<keyword evidence="1" id="KW-0812">Transmembrane</keyword>
<dbReference type="NCBIfam" id="NF033634">
    <property type="entry name" value="SLATT_1"/>
    <property type="match status" value="1"/>
</dbReference>
<organism evidence="4 5">
    <name type="scientific">Paraburkholderia haematera</name>
    <dbReference type="NCBI Taxonomy" id="2793077"/>
    <lineage>
        <taxon>Bacteria</taxon>
        <taxon>Pseudomonadati</taxon>
        <taxon>Pseudomonadota</taxon>
        <taxon>Betaproteobacteria</taxon>
        <taxon>Burkholderiales</taxon>
        <taxon>Burkholderiaceae</taxon>
        <taxon>Paraburkholderia</taxon>
    </lineage>
</organism>
<proteinExistence type="predicted"/>
<feature type="domain" description="SMODS and SLOG-associating 2TM effector" evidence="2">
    <location>
        <begin position="128"/>
        <end position="250"/>
    </location>
</feature>
<dbReference type="Pfam" id="PF18181">
    <property type="entry name" value="SLATT_1"/>
    <property type="match status" value="1"/>
</dbReference>
<evidence type="ECO:0000259" key="3">
    <source>
        <dbReference type="Pfam" id="PF18184"/>
    </source>
</evidence>
<feature type="transmembrane region" description="Helical" evidence="1">
    <location>
        <begin position="154"/>
        <end position="173"/>
    </location>
</feature>
<dbReference type="InterPro" id="IPR041116">
    <property type="entry name" value="SLATT_3"/>
</dbReference>
<evidence type="ECO:0000313" key="4">
    <source>
        <dbReference type="EMBL" id="CAE6837471.1"/>
    </source>
</evidence>
<dbReference type="NCBIfam" id="NF033610">
    <property type="entry name" value="SLATT_3"/>
    <property type="match status" value="1"/>
</dbReference>
<feature type="transmembrane region" description="Helical" evidence="1">
    <location>
        <begin position="179"/>
        <end position="197"/>
    </location>
</feature>
<keyword evidence="1" id="KW-0472">Membrane</keyword>
<dbReference type="EMBL" id="CAJNBK010000046">
    <property type="protein sequence ID" value="CAE6837471.1"/>
    <property type="molecule type" value="Genomic_DNA"/>
</dbReference>
<evidence type="ECO:0000259" key="2">
    <source>
        <dbReference type="Pfam" id="PF18181"/>
    </source>
</evidence>
<sequence length="256" mass="28861">MGLLAIAALISVANCSSPEVAIVQAMVLLGALGCAIYLYFARPDRHWYAGRAVAESVKTLVWRFVSKAEPFDNADAVDRHDFALRLKAVVEQNKDVAGLLTTHLDGVQISNEMERLRQQNVEDRAKYYLEFRIVDQQGWYARKAAYNKRMVNRFFLTLMVTLGTSIFFAISKVEFPTASFWPTDFFVTLAAGILSWMQAKRFQELAASYALTAHEISIIRQQASGSTTDDELSKFVGDAENAFSREHTQWVARKDT</sequence>
<comment type="caution">
    <text evidence="4">The sequence shown here is derived from an EMBL/GenBank/DDBJ whole genome shotgun (WGS) entry which is preliminary data.</text>
</comment>
<name>A0ABM8SX66_9BURK</name>